<dbReference type="InterPro" id="IPR052208">
    <property type="entry name" value="DmX-like/RAVE_component"/>
</dbReference>
<dbReference type="InterPro" id="IPR001680">
    <property type="entry name" value="WD40_rpt"/>
</dbReference>
<dbReference type="InterPro" id="IPR015943">
    <property type="entry name" value="WD40/YVTN_repeat-like_dom_sf"/>
</dbReference>
<name>A0ABY7DZF5_MYAAR</name>
<proteinExistence type="predicted"/>
<evidence type="ECO:0000256" key="1">
    <source>
        <dbReference type="PROSITE-ProRule" id="PRU00221"/>
    </source>
</evidence>
<dbReference type="SMART" id="SM00320">
    <property type="entry name" value="WD40"/>
    <property type="match status" value="3"/>
</dbReference>
<gene>
    <name evidence="2" type="ORF">MAR_024668</name>
</gene>
<dbReference type="PANTHER" id="PTHR13950">
    <property type="entry name" value="RABCONNECTIN-RELATED"/>
    <property type="match status" value="1"/>
</dbReference>
<dbReference type="Proteomes" id="UP001164746">
    <property type="component" value="Chromosome 3"/>
</dbReference>
<evidence type="ECO:0000313" key="3">
    <source>
        <dbReference type="Proteomes" id="UP001164746"/>
    </source>
</evidence>
<feature type="repeat" description="WD" evidence="1">
    <location>
        <begin position="170"/>
        <end position="200"/>
    </location>
</feature>
<protein>
    <submittedName>
        <fullName evidence="2">DMXL2-like protein</fullName>
    </submittedName>
</protein>
<dbReference type="Pfam" id="PF00400">
    <property type="entry name" value="WD40"/>
    <property type="match status" value="1"/>
</dbReference>
<evidence type="ECO:0000313" key="2">
    <source>
        <dbReference type="EMBL" id="WAR00296.1"/>
    </source>
</evidence>
<dbReference type="SUPFAM" id="SSF50978">
    <property type="entry name" value="WD40 repeat-like"/>
    <property type="match status" value="1"/>
</dbReference>
<sequence length="200" mass="22091">MTNSVASSNGWREENLCPPFSASLYVLTISHCIKGCFTCSDMTGNSDGSVRLWEWGHHQPLAQLRPQGSFPKVTKVLFNSHGNKSLSCHNKTTSDFVFVGSSSLIATAGHSSESRNICIWDTLLPQPFTCHEHGSPALVYAPHHQLLISGGRKGEICIFDIRQRQMRHTFQAHESSIRSLAIDPEEEYFVTGSADGDIKS</sequence>
<reference evidence="2" key="1">
    <citation type="submission" date="2022-11" db="EMBL/GenBank/DDBJ databases">
        <title>Centuries of genome instability and evolution in soft-shell clam transmissible cancer (bioRxiv).</title>
        <authorList>
            <person name="Hart S.F.M."/>
            <person name="Yonemitsu M.A."/>
            <person name="Giersch R.M."/>
            <person name="Beal B.F."/>
            <person name="Arriagada G."/>
            <person name="Davis B.W."/>
            <person name="Ostrander E.A."/>
            <person name="Goff S.P."/>
            <person name="Metzger M.J."/>
        </authorList>
    </citation>
    <scope>NUCLEOTIDE SEQUENCE</scope>
    <source>
        <strain evidence="2">MELC-2E11</strain>
        <tissue evidence="2">Siphon/mantle</tissue>
    </source>
</reference>
<dbReference type="PROSITE" id="PS50082">
    <property type="entry name" value="WD_REPEATS_2"/>
    <property type="match status" value="1"/>
</dbReference>
<dbReference type="EMBL" id="CP111014">
    <property type="protein sequence ID" value="WAR00296.1"/>
    <property type="molecule type" value="Genomic_DNA"/>
</dbReference>
<dbReference type="PANTHER" id="PTHR13950:SF9">
    <property type="entry name" value="RABCONNECTIN-3A"/>
    <property type="match status" value="1"/>
</dbReference>
<organism evidence="2 3">
    <name type="scientific">Mya arenaria</name>
    <name type="common">Soft-shell clam</name>
    <dbReference type="NCBI Taxonomy" id="6604"/>
    <lineage>
        <taxon>Eukaryota</taxon>
        <taxon>Metazoa</taxon>
        <taxon>Spiralia</taxon>
        <taxon>Lophotrochozoa</taxon>
        <taxon>Mollusca</taxon>
        <taxon>Bivalvia</taxon>
        <taxon>Autobranchia</taxon>
        <taxon>Heteroconchia</taxon>
        <taxon>Euheterodonta</taxon>
        <taxon>Imparidentia</taxon>
        <taxon>Neoheterodontei</taxon>
        <taxon>Myida</taxon>
        <taxon>Myoidea</taxon>
        <taxon>Myidae</taxon>
        <taxon>Mya</taxon>
    </lineage>
</organism>
<dbReference type="Gene3D" id="2.130.10.10">
    <property type="entry name" value="YVTN repeat-like/Quinoprotein amine dehydrogenase"/>
    <property type="match status" value="1"/>
</dbReference>
<dbReference type="PROSITE" id="PS50294">
    <property type="entry name" value="WD_REPEATS_REGION"/>
    <property type="match status" value="1"/>
</dbReference>
<keyword evidence="3" id="KW-1185">Reference proteome</keyword>
<keyword evidence="1" id="KW-0853">WD repeat</keyword>
<accession>A0ABY7DZF5</accession>
<dbReference type="InterPro" id="IPR036322">
    <property type="entry name" value="WD40_repeat_dom_sf"/>
</dbReference>